<sequence>MIACRKGWIISQNGEQLEDFDNKELVFFQYFQDVFFTSTTAKQEFQNKVFALNYDFSVLLRSLKSVKFSARKLMFQFYQKDLNEPDFYNMDIHLLTDEGQLHFQKGFYNNRELAIKFDLYRQTIQEFEDDKTLYLSVNGKYLKQLKEMRNYPTEWKMQEQNLVIKSPNQPEMKKIHVDRTLFEIYNYEAFQNQFKGNLLLPSNYFDPHLFLQQKSKAPKFDIYFQTVGFGGNKSVVFYVRTKTEQYQFFHAFICVEQELQEDQFIDISKGSINQNIDQTYGQQNQLNVQKQQISNIQEINQNSQIDRQQSISSNINVFKQYVTNAVNNGTQLELPVYGTCLVIAVQQQLKLKLSLTIAINDLNTVTQPT</sequence>
<keyword evidence="2" id="KW-1185">Reference proteome</keyword>
<name>A0A0V0QG12_PSEPJ</name>
<accession>A0A0V0QG12</accession>
<dbReference type="Proteomes" id="UP000054937">
    <property type="component" value="Unassembled WGS sequence"/>
</dbReference>
<proteinExistence type="predicted"/>
<dbReference type="EMBL" id="LDAU01000176">
    <property type="protein sequence ID" value="KRX01158.1"/>
    <property type="molecule type" value="Genomic_DNA"/>
</dbReference>
<dbReference type="AlphaFoldDB" id="A0A0V0QG12"/>
<gene>
    <name evidence="1" type="ORF">PPERSA_08259</name>
</gene>
<organism evidence="1 2">
    <name type="scientific">Pseudocohnilembus persalinus</name>
    <name type="common">Ciliate</name>
    <dbReference type="NCBI Taxonomy" id="266149"/>
    <lineage>
        <taxon>Eukaryota</taxon>
        <taxon>Sar</taxon>
        <taxon>Alveolata</taxon>
        <taxon>Ciliophora</taxon>
        <taxon>Intramacronucleata</taxon>
        <taxon>Oligohymenophorea</taxon>
        <taxon>Scuticociliatia</taxon>
        <taxon>Philasterida</taxon>
        <taxon>Pseudocohnilembidae</taxon>
        <taxon>Pseudocohnilembus</taxon>
    </lineage>
</organism>
<protein>
    <submittedName>
        <fullName evidence="1">Uncharacterized protein</fullName>
    </submittedName>
</protein>
<comment type="caution">
    <text evidence="1">The sequence shown here is derived from an EMBL/GenBank/DDBJ whole genome shotgun (WGS) entry which is preliminary data.</text>
</comment>
<reference evidence="1 2" key="1">
    <citation type="journal article" date="2015" name="Sci. Rep.">
        <title>Genome of the facultative scuticociliatosis pathogen Pseudocohnilembus persalinus provides insight into its virulence through horizontal gene transfer.</title>
        <authorList>
            <person name="Xiong J."/>
            <person name="Wang G."/>
            <person name="Cheng J."/>
            <person name="Tian M."/>
            <person name="Pan X."/>
            <person name="Warren A."/>
            <person name="Jiang C."/>
            <person name="Yuan D."/>
            <person name="Miao W."/>
        </authorList>
    </citation>
    <scope>NUCLEOTIDE SEQUENCE [LARGE SCALE GENOMIC DNA]</scope>
    <source>
        <strain evidence="1">36N120E</strain>
    </source>
</reference>
<evidence type="ECO:0000313" key="2">
    <source>
        <dbReference type="Proteomes" id="UP000054937"/>
    </source>
</evidence>
<dbReference type="InParanoid" id="A0A0V0QG12"/>
<evidence type="ECO:0000313" key="1">
    <source>
        <dbReference type="EMBL" id="KRX01158.1"/>
    </source>
</evidence>